<gene>
    <name evidence="12" type="ORF">ENV30_06335</name>
</gene>
<keyword evidence="5" id="KW-0762">Sugar transport</keyword>
<evidence type="ECO:0000256" key="9">
    <source>
        <dbReference type="ARBA" id="ARBA00022967"/>
    </source>
</evidence>
<keyword evidence="4" id="KW-1003">Cell membrane</keyword>
<evidence type="ECO:0000256" key="2">
    <source>
        <dbReference type="ARBA" id="ARBA00004533"/>
    </source>
</evidence>
<dbReference type="CDD" id="cd03216">
    <property type="entry name" value="ABC_Carb_Monos_I"/>
    <property type="match status" value="1"/>
</dbReference>
<dbReference type="InterPro" id="IPR050107">
    <property type="entry name" value="ABC_carbohydrate_import_ATPase"/>
</dbReference>
<dbReference type="Pfam" id="PF00005">
    <property type="entry name" value="ABC_tran"/>
    <property type="match status" value="2"/>
</dbReference>
<evidence type="ECO:0000313" key="12">
    <source>
        <dbReference type="EMBL" id="HGI30907.1"/>
    </source>
</evidence>
<dbReference type="InterPro" id="IPR027417">
    <property type="entry name" value="P-loop_NTPase"/>
</dbReference>
<dbReference type="GO" id="GO:0015749">
    <property type="term" value="P:monosaccharide transmembrane transport"/>
    <property type="evidence" value="ECO:0007669"/>
    <property type="project" value="UniProtKB-ARBA"/>
</dbReference>
<evidence type="ECO:0000256" key="5">
    <source>
        <dbReference type="ARBA" id="ARBA00022597"/>
    </source>
</evidence>
<evidence type="ECO:0000256" key="4">
    <source>
        <dbReference type="ARBA" id="ARBA00022475"/>
    </source>
</evidence>
<dbReference type="SUPFAM" id="SSF52540">
    <property type="entry name" value="P-loop containing nucleoside triphosphate hydrolases"/>
    <property type="match status" value="2"/>
</dbReference>
<dbReference type="GO" id="GO:0016887">
    <property type="term" value="F:ATP hydrolysis activity"/>
    <property type="evidence" value="ECO:0007669"/>
    <property type="project" value="InterPro"/>
</dbReference>
<comment type="subcellular location">
    <subcellularLocation>
        <location evidence="2">Cell inner membrane</location>
    </subcellularLocation>
    <subcellularLocation>
        <location evidence="1">Cell membrane</location>
        <topology evidence="1">Peripheral membrane protein</topology>
    </subcellularLocation>
</comment>
<comment type="caution">
    <text evidence="12">The sequence shown here is derived from an EMBL/GenBank/DDBJ whole genome shotgun (WGS) entry which is preliminary data.</text>
</comment>
<dbReference type="EMBL" id="DTFV01000092">
    <property type="protein sequence ID" value="HGI30907.1"/>
    <property type="molecule type" value="Genomic_DNA"/>
</dbReference>
<dbReference type="InterPro" id="IPR003593">
    <property type="entry name" value="AAA+_ATPase"/>
</dbReference>
<reference evidence="12" key="1">
    <citation type="journal article" date="2020" name="mSystems">
        <title>Genome- and Community-Level Interaction Insights into Carbon Utilization and Element Cycling Functions of Hydrothermarchaeota in Hydrothermal Sediment.</title>
        <authorList>
            <person name="Zhou Z."/>
            <person name="Liu Y."/>
            <person name="Xu W."/>
            <person name="Pan J."/>
            <person name="Luo Z.H."/>
            <person name="Li M."/>
        </authorList>
    </citation>
    <scope>NUCLEOTIDE SEQUENCE [LARGE SCALE GENOMIC DNA]</scope>
    <source>
        <strain evidence="12">SpSt-747</strain>
    </source>
</reference>
<dbReference type="InterPro" id="IPR017871">
    <property type="entry name" value="ABC_transporter-like_CS"/>
</dbReference>
<evidence type="ECO:0000256" key="6">
    <source>
        <dbReference type="ARBA" id="ARBA00022737"/>
    </source>
</evidence>
<evidence type="ECO:0000259" key="11">
    <source>
        <dbReference type="PROSITE" id="PS50893"/>
    </source>
</evidence>
<keyword evidence="10" id="KW-0472">Membrane</keyword>
<dbReference type="GO" id="GO:0005524">
    <property type="term" value="F:ATP binding"/>
    <property type="evidence" value="ECO:0007669"/>
    <property type="project" value="UniProtKB-KW"/>
</dbReference>
<keyword evidence="8 12" id="KW-0067">ATP-binding</keyword>
<accession>A0A7V3YGY9</accession>
<dbReference type="CDD" id="cd03215">
    <property type="entry name" value="ABC_Carb_Monos_II"/>
    <property type="match status" value="1"/>
</dbReference>
<dbReference type="Gene3D" id="3.40.50.300">
    <property type="entry name" value="P-loop containing nucleotide triphosphate hydrolases"/>
    <property type="match status" value="2"/>
</dbReference>
<keyword evidence="7" id="KW-0547">Nucleotide-binding</keyword>
<evidence type="ECO:0000256" key="8">
    <source>
        <dbReference type="ARBA" id="ARBA00022840"/>
    </source>
</evidence>
<organism evidence="12">
    <name type="scientific">Candidatus Caldatribacterium californiense</name>
    <dbReference type="NCBI Taxonomy" id="1454726"/>
    <lineage>
        <taxon>Bacteria</taxon>
        <taxon>Pseudomonadati</taxon>
        <taxon>Atribacterota</taxon>
        <taxon>Atribacteria</taxon>
        <taxon>Atribacterales</taxon>
        <taxon>Candidatus Caldatribacteriaceae</taxon>
        <taxon>Candidatus Caldatribacterium</taxon>
    </lineage>
</organism>
<dbReference type="PANTHER" id="PTHR43790:SF3">
    <property type="entry name" value="D-ALLOSE IMPORT ATP-BINDING PROTEIN ALSA-RELATED"/>
    <property type="match status" value="1"/>
</dbReference>
<evidence type="ECO:0000256" key="7">
    <source>
        <dbReference type="ARBA" id="ARBA00022741"/>
    </source>
</evidence>
<dbReference type="InterPro" id="IPR003439">
    <property type="entry name" value="ABC_transporter-like_ATP-bd"/>
</dbReference>
<evidence type="ECO:0000256" key="3">
    <source>
        <dbReference type="ARBA" id="ARBA00022448"/>
    </source>
</evidence>
<dbReference type="SMART" id="SM00382">
    <property type="entry name" value="AAA"/>
    <property type="match status" value="2"/>
</dbReference>
<keyword evidence="6" id="KW-0677">Repeat</keyword>
<proteinExistence type="predicted"/>
<dbReference type="GO" id="GO:0005886">
    <property type="term" value="C:plasma membrane"/>
    <property type="evidence" value="ECO:0007669"/>
    <property type="project" value="UniProtKB-SubCell"/>
</dbReference>
<evidence type="ECO:0000256" key="1">
    <source>
        <dbReference type="ARBA" id="ARBA00004202"/>
    </source>
</evidence>
<name>A0A7V3YGY9_9BACT</name>
<dbReference type="FunFam" id="3.40.50.300:FF:000126">
    <property type="entry name" value="Galactose/methyl galactoside import ATP-binding protein MglA"/>
    <property type="match status" value="1"/>
</dbReference>
<protein>
    <submittedName>
        <fullName evidence="12">Sugar ABC transporter ATP-binding protein</fullName>
    </submittedName>
</protein>
<feature type="domain" description="ABC transporter" evidence="11">
    <location>
        <begin position="254"/>
        <end position="498"/>
    </location>
</feature>
<feature type="domain" description="ABC transporter" evidence="11">
    <location>
        <begin position="6"/>
        <end position="242"/>
    </location>
</feature>
<dbReference type="AlphaFoldDB" id="A0A7V3YGY9"/>
<dbReference type="FunFam" id="3.40.50.300:FF:000127">
    <property type="entry name" value="Ribose import ATP-binding protein RbsA"/>
    <property type="match status" value="1"/>
</dbReference>
<evidence type="ECO:0000256" key="10">
    <source>
        <dbReference type="ARBA" id="ARBA00023136"/>
    </source>
</evidence>
<keyword evidence="9" id="KW-1278">Translocase</keyword>
<dbReference type="PROSITE" id="PS00211">
    <property type="entry name" value="ABC_TRANSPORTER_1"/>
    <property type="match status" value="1"/>
</dbReference>
<sequence>MGEELLRVENVTKRFPGVLALDRVHFELRRGEVHALVGENGAGKSTLMKILSGVYRPDEGTLYYKGKPVVFHNAQEAQRAGISIIYQELNLMPHLTVAQNIFIGREPLRFGGYIDDRQMNRQARELLARLHVDIDPTTPVYVLPLSKRQMVEIAKALSFRSEVLIMDEPTSALTESEIDELFKVIHQLKQQGVGIIYISHRLEELKHIADRVTVLRDGKYIGTYNYSDITLEELVSKMVGRTLEHKFPPRTSSPTGRKIFEVKHLTRVGVLHDISFELYEGEILGIAGLMGAGRTELARAIFGADPKDGGEIYLRGRRLEIHSPIDAIRAGIGYLPEDRKLAGLAVEMLLCENITMANVEEISSRMGVIFPLRERKVAEHYVRELDIRTPSVYQVVKNLSGGNQQKVVVAKWLFRKAKVLIFDEPTRGIDVGAKYAIHRLMDQLAGQGIGIIMISSELPELLGMTDRILVLHEGRLAGVLRTRETTQEEILNYAAGLVSALS</sequence>
<keyword evidence="3" id="KW-0813">Transport</keyword>
<dbReference type="PROSITE" id="PS50893">
    <property type="entry name" value="ABC_TRANSPORTER_2"/>
    <property type="match status" value="2"/>
</dbReference>
<dbReference type="PANTHER" id="PTHR43790">
    <property type="entry name" value="CARBOHYDRATE TRANSPORT ATP-BINDING PROTEIN MG119-RELATED"/>
    <property type="match status" value="1"/>
</dbReference>